<name>A0ABV5CIC7_9SPHI</name>
<protein>
    <submittedName>
        <fullName evidence="2">DUF4133 domain-containing protein</fullName>
    </submittedName>
</protein>
<reference evidence="2 3" key="1">
    <citation type="submission" date="2024-04" db="EMBL/GenBank/DDBJ databases">
        <title>Albibacterium profundi sp. nov., isolated from sediment of the Challenger Deep of Mariana Trench.</title>
        <authorList>
            <person name="Wang Y."/>
        </authorList>
    </citation>
    <scope>NUCLEOTIDE SEQUENCE [LARGE SCALE GENOMIC DNA]</scope>
    <source>
        <strain evidence="2 3">RHL897</strain>
    </source>
</reference>
<evidence type="ECO:0000313" key="2">
    <source>
        <dbReference type="EMBL" id="MFB5946385.1"/>
    </source>
</evidence>
<accession>A0ABV5CIC7</accession>
<proteinExistence type="predicted"/>
<feature type="transmembrane region" description="Helical" evidence="1">
    <location>
        <begin position="24"/>
        <end position="44"/>
    </location>
</feature>
<gene>
    <name evidence="2" type="ORF">WKR92_11130</name>
</gene>
<keyword evidence="1" id="KW-1133">Transmembrane helix</keyword>
<sequence>MASIYKINKGINKPIEFKGFKAQYIAYLGIGLVVLMILFAILYIMGVNLYICILTIGGLGTGLFTTVFRLSLQYGEYGLLKRMARKNIPEYVRFRSRRFFPYRNANLKEIEERRDDGETD</sequence>
<dbReference type="InterPro" id="IPR025407">
    <property type="entry name" value="DUF4133"/>
</dbReference>
<keyword evidence="1" id="KW-0472">Membrane</keyword>
<dbReference type="EMBL" id="JBBVGT010000002">
    <property type="protein sequence ID" value="MFB5946385.1"/>
    <property type="molecule type" value="Genomic_DNA"/>
</dbReference>
<dbReference type="Pfam" id="PF13571">
    <property type="entry name" value="DUF4133"/>
    <property type="match status" value="1"/>
</dbReference>
<feature type="transmembrane region" description="Helical" evidence="1">
    <location>
        <begin position="50"/>
        <end position="72"/>
    </location>
</feature>
<keyword evidence="1" id="KW-0812">Transmembrane</keyword>
<comment type="caution">
    <text evidence="2">The sequence shown here is derived from an EMBL/GenBank/DDBJ whole genome shotgun (WGS) entry which is preliminary data.</text>
</comment>
<keyword evidence="3" id="KW-1185">Reference proteome</keyword>
<organism evidence="2 3">
    <name type="scientific">Albibacterium profundi</name>
    <dbReference type="NCBI Taxonomy" id="3134906"/>
    <lineage>
        <taxon>Bacteria</taxon>
        <taxon>Pseudomonadati</taxon>
        <taxon>Bacteroidota</taxon>
        <taxon>Sphingobacteriia</taxon>
        <taxon>Sphingobacteriales</taxon>
        <taxon>Sphingobacteriaceae</taxon>
        <taxon>Albibacterium</taxon>
    </lineage>
</organism>
<evidence type="ECO:0000256" key="1">
    <source>
        <dbReference type="SAM" id="Phobius"/>
    </source>
</evidence>
<evidence type="ECO:0000313" key="3">
    <source>
        <dbReference type="Proteomes" id="UP001580928"/>
    </source>
</evidence>
<dbReference type="RefSeq" id="WP_375557891.1">
    <property type="nucleotide sequence ID" value="NZ_JBBVGT010000002.1"/>
</dbReference>
<dbReference type="Proteomes" id="UP001580928">
    <property type="component" value="Unassembled WGS sequence"/>
</dbReference>